<dbReference type="Proteomes" id="UP000244855">
    <property type="component" value="Unassembled WGS sequence"/>
</dbReference>
<evidence type="ECO:0000256" key="1">
    <source>
        <dbReference type="SAM" id="Coils"/>
    </source>
</evidence>
<dbReference type="EMBL" id="KZ805311">
    <property type="protein sequence ID" value="PVI05856.1"/>
    <property type="molecule type" value="Genomic_DNA"/>
</dbReference>
<dbReference type="OrthoDB" id="3799016at2759"/>
<keyword evidence="4" id="KW-1185">Reference proteome</keyword>
<keyword evidence="1" id="KW-0175">Coiled coil</keyword>
<dbReference type="AlphaFoldDB" id="A0A2V1E684"/>
<organism evidence="3 4">
    <name type="scientific">Periconia macrospinosa</name>
    <dbReference type="NCBI Taxonomy" id="97972"/>
    <lineage>
        <taxon>Eukaryota</taxon>
        <taxon>Fungi</taxon>
        <taxon>Dikarya</taxon>
        <taxon>Ascomycota</taxon>
        <taxon>Pezizomycotina</taxon>
        <taxon>Dothideomycetes</taxon>
        <taxon>Pleosporomycetidae</taxon>
        <taxon>Pleosporales</taxon>
        <taxon>Massarineae</taxon>
        <taxon>Periconiaceae</taxon>
        <taxon>Periconia</taxon>
    </lineage>
</organism>
<feature type="region of interest" description="Disordered" evidence="2">
    <location>
        <begin position="1"/>
        <end position="108"/>
    </location>
</feature>
<evidence type="ECO:0000313" key="3">
    <source>
        <dbReference type="EMBL" id="PVI05856.1"/>
    </source>
</evidence>
<protein>
    <submittedName>
        <fullName evidence="3">Uncharacterized protein</fullName>
    </submittedName>
</protein>
<accession>A0A2V1E684</accession>
<feature type="coiled-coil region" evidence="1">
    <location>
        <begin position="294"/>
        <end position="321"/>
    </location>
</feature>
<name>A0A2V1E684_9PLEO</name>
<sequence length="341" mass="38355">MWPTLKLQSKMTTPLNGDGRPWTPPDIDSSYLPDPFGPDPAAEKDSAKPEATTRGARLEDSGYVGHEQDSISQYAPHTDAHPHAHPLRTPDPPVHHGPQYPYTPDSAQKPLQLQESPLQLQNAPLQLQQNSPLYPIPPLPPMPWDKAEALSPVQDALSSCISHLESLIQTRQPTDEQMEYLIAKVEEMTQCLSAPDPQSRQSDDHLFSELEISSALAVDLNEVKPTLAPLDGDVAAEADTAAAYTREVAKYIEDVARYTGYLRQRLEETKQLNSISTEIIDDLRSLLRDQYWQLDEYKNRALIAETKAKQLANNLRQKQRRGFWASVGYALDMVGEMWLEW</sequence>
<gene>
    <name evidence="3" type="ORF">DM02DRAFT_650156</name>
</gene>
<evidence type="ECO:0000313" key="4">
    <source>
        <dbReference type="Proteomes" id="UP000244855"/>
    </source>
</evidence>
<reference evidence="3 4" key="1">
    <citation type="journal article" date="2018" name="Sci. Rep.">
        <title>Comparative genomics provides insights into the lifestyle and reveals functional heterogeneity of dark septate endophytic fungi.</title>
        <authorList>
            <person name="Knapp D.G."/>
            <person name="Nemeth J.B."/>
            <person name="Barry K."/>
            <person name="Hainaut M."/>
            <person name="Henrissat B."/>
            <person name="Johnson J."/>
            <person name="Kuo A."/>
            <person name="Lim J.H.P."/>
            <person name="Lipzen A."/>
            <person name="Nolan M."/>
            <person name="Ohm R.A."/>
            <person name="Tamas L."/>
            <person name="Grigoriev I.V."/>
            <person name="Spatafora J.W."/>
            <person name="Nagy L.G."/>
            <person name="Kovacs G.M."/>
        </authorList>
    </citation>
    <scope>NUCLEOTIDE SEQUENCE [LARGE SCALE GENOMIC DNA]</scope>
    <source>
        <strain evidence="3 4">DSE2036</strain>
    </source>
</reference>
<feature type="compositionally biased region" description="Polar residues" evidence="2">
    <location>
        <begin position="1"/>
        <end position="15"/>
    </location>
</feature>
<proteinExistence type="predicted"/>
<evidence type="ECO:0000256" key="2">
    <source>
        <dbReference type="SAM" id="MobiDB-lite"/>
    </source>
</evidence>